<dbReference type="RefSeq" id="WP_001721482.1">
    <property type="nucleotide sequence ID" value="NZ_CP137203.1"/>
</dbReference>
<reference evidence="5" key="1">
    <citation type="submission" date="2024-02" db="EMBL/GenBank/DDBJ databases">
        <authorList>
            <consortium name="Clinical and Environmental Microbiology Branch: Whole genome sequencing antimicrobial resistance pathogens in the healthcare setting"/>
        </authorList>
    </citation>
    <scope>NUCLEOTIDE SEQUENCE</scope>
    <source>
        <strain evidence="5">2023GN-00102</strain>
    </source>
</reference>
<accession>A0AAI9MPH3</accession>
<gene>
    <name evidence="5" type="ORF">PQQ21_004761</name>
</gene>
<proteinExistence type="predicted"/>
<comment type="caution">
    <text evidence="5">The sequence shown here is derived from an EMBL/GenBank/DDBJ whole genome shotgun (WGS) entry which is preliminary data.</text>
</comment>
<keyword evidence="4" id="KW-0472">Membrane</keyword>
<dbReference type="InterPro" id="IPR029058">
    <property type="entry name" value="AB_hydrolase_fold"/>
</dbReference>
<dbReference type="Pfam" id="PF05277">
    <property type="entry name" value="DUF726"/>
    <property type="match status" value="1"/>
</dbReference>
<keyword evidence="2" id="KW-0812">Transmembrane</keyword>
<sequence length="272" mass="30976">MNKYPVLIIVSGFLTENDISWLNRIEAGCDLDVRYFQWESANLLSILSSNIANKWGLYTLLPLRTPPLLSSISIPFKARQAWYNATKASVNNRDKLARIINEIYDKEKRNVIIMGHSLGTRLINNTLPYIKNDNTLLTISMAGATPITSYTENIMKMTYGSKMGHLNIYSEHDKVLNTIYPLVESVTPIGVREVRFGPARVINWKWDIGHTEYITSKRIDSLIHWLNVTCADLADPDVELTDDDIKLFNDIIDLANLTHHEDITVPELTSLK</sequence>
<organism evidence="5">
    <name type="scientific">Citrobacter freundii</name>
    <dbReference type="NCBI Taxonomy" id="546"/>
    <lineage>
        <taxon>Bacteria</taxon>
        <taxon>Pseudomonadati</taxon>
        <taxon>Pseudomonadota</taxon>
        <taxon>Gammaproteobacteria</taxon>
        <taxon>Enterobacterales</taxon>
        <taxon>Enterobacteriaceae</taxon>
        <taxon>Citrobacter</taxon>
        <taxon>Citrobacter freundii complex</taxon>
    </lineage>
</organism>
<evidence type="ECO:0000256" key="3">
    <source>
        <dbReference type="ARBA" id="ARBA00022989"/>
    </source>
</evidence>
<name>A0AAI9MPH3_CITFR</name>
<dbReference type="GO" id="GO:0016020">
    <property type="term" value="C:membrane"/>
    <property type="evidence" value="ECO:0007669"/>
    <property type="project" value="UniProtKB-SubCell"/>
</dbReference>
<evidence type="ECO:0000256" key="2">
    <source>
        <dbReference type="ARBA" id="ARBA00022692"/>
    </source>
</evidence>
<evidence type="ECO:0000313" key="5">
    <source>
        <dbReference type="EMBL" id="EMN4147424.1"/>
    </source>
</evidence>
<protein>
    <submittedName>
        <fullName evidence="5">DUF726 domain-containing protein</fullName>
    </submittedName>
</protein>
<dbReference type="EMBL" id="ABKLER030000029">
    <property type="protein sequence ID" value="EMN4147424.1"/>
    <property type="molecule type" value="Genomic_DNA"/>
</dbReference>
<dbReference type="AlphaFoldDB" id="A0AAI9MPH3"/>
<evidence type="ECO:0000256" key="1">
    <source>
        <dbReference type="ARBA" id="ARBA00004141"/>
    </source>
</evidence>
<dbReference type="Gene3D" id="3.40.50.1820">
    <property type="entry name" value="alpha/beta hydrolase"/>
    <property type="match status" value="1"/>
</dbReference>
<evidence type="ECO:0000256" key="4">
    <source>
        <dbReference type="ARBA" id="ARBA00023136"/>
    </source>
</evidence>
<keyword evidence="3" id="KW-1133">Transmembrane helix</keyword>
<dbReference type="InterPro" id="IPR007941">
    <property type="entry name" value="DUF726"/>
</dbReference>
<comment type="subcellular location">
    <subcellularLocation>
        <location evidence="1">Membrane</location>
        <topology evidence="1">Multi-pass membrane protein</topology>
    </subcellularLocation>
</comment>